<evidence type="ECO:0000256" key="2">
    <source>
        <dbReference type="ARBA" id="ARBA00023043"/>
    </source>
</evidence>
<dbReference type="InterPro" id="IPR001496">
    <property type="entry name" value="SOCS_box"/>
</dbReference>
<feature type="repeat" description="ANK" evidence="3">
    <location>
        <begin position="121"/>
        <end position="153"/>
    </location>
</feature>
<feature type="repeat" description="ANK" evidence="3">
    <location>
        <begin position="196"/>
        <end position="229"/>
    </location>
</feature>
<accession>A0ABN8P5X0</accession>
<evidence type="ECO:0000313" key="5">
    <source>
        <dbReference type="EMBL" id="CAH3134823.1"/>
    </source>
</evidence>
<evidence type="ECO:0000259" key="4">
    <source>
        <dbReference type="PROSITE" id="PS50225"/>
    </source>
</evidence>
<evidence type="ECO:0000256" key="3">
    <source>
        <dbReference type="PROSITE-ProRule" id="PRU00023"/>
    </source>
</evidence>
<evidence type="ECO:0000256" key="1">
    <source>
        <dbReference type="ARBA" id="ARBA00022737"/>
    </source>
</evidence>
<dbReference type="PROSITE" id="PS50297">
    <property type="entry name" value="ANK_REP_REGION"/>
    <property type="match status" value="2"/>
</dbReference>
<proteinExistence type="predicted"/>
<dbReference type="Pfam" id="PF00023">
    <property type="entry name" value="Ank"/>
    <property type="match status" value="1"/>
</dbReference>
<dbReference type="SUPFAM" id="SSF48403">
    <property type="entry name" value="Ankyrin repeat"/>
    <property type="match status" value="1"/>
</dbReference>
<protein>
    <recommendedName>
        <fullName evidence="4">SOCS box domain-containing protein</fullName>
    </recommendedName>
</protein>
<dbReference type="InterPro" id="IPR036770">
    <property type="entry name" value="Ankyrin_rpt-contain_sf"/>
</dbReference>
<reference evidence="5 6" key="1">
    <citation type="submission" date="2022-05" db="EMBL/GenBank/DDBJ databases">
        <authorList>
            <consortium name="Genoscope - CEA"/>
            <person name="William W."/>
        </authorList>
    </citation>
    <scope>NUCLEOTIDE SEQUENCE [LARGE SCALE GENOMIC DNA]</scope>
</reference>
<keyword evidence="6" id="KW-1185">Reference proteome</keyword>
<evidence type="ECO:0000313" key="6">
    <source>
        <dbReference type="Proteomes" id="UP001159405"/>
    </source>
</evidence>
<dbReference type="EMBL" id="CALNXK010000055">
    <property type="protein sequence ID" value="CAH3134823.1"/>
    <property type="molecule type" value="Genomic_DNA"/>
</dbReference>
<gene>
    <name evidence="5" type="ORF">PLOB_00037631</name>
</gene>
<sequence length="298" mass="33208">MITNRVNELSFEYLPRKMRGLPEFHHAALLGKTDQLRDLILQDNAVASSVDMYGRTALHVAASHGVYNSLKELCKHCSKETLDRADCYRFTALHYAVQGANTYCAKLLLESGSDVNPTQYTLYTPLHLAALYGYPELVALLCKHGANVHARNASLETPLQMASRSGIRIRERLKVHYITLALLLKFGSNAKVQDNEGTTPLHYVAMHCDKKECAALLCAAGASVRSRNHGNVTAVQVARSLEIREYLKQLLKAPPRLEHFCLLAIRKGLGTNLKNADDLPLPRPLKDKILFKTLPQVI</sequence>
<feature type="domain" description="SOCS box" evidence="4">
    <location>
        <begin position="254"/>
        <end position="295"/>
    </location>
</feature>
<name>A0ABN8P5X0_9CNID</name>
<dbReference type="Gene3D" id="1.25.40.20">
    <property type="entry name" value="Ankyrin repeat-containing domain"/>
    <property type="match status" value="2"/>
</dbReference>
<keyword evidence="2 3" id="KW-0040">ANK repeat</keyword>
<comment type="caution">
    <text evidence="5">The sequence shown here is derived from an EMBL/GenBank/DDBJ whole genome shotgun (WGS) entry which is preliminary data.</text>
</comment>
<dbReference type="PROSITE" id="PS50225">
    <property type="entry name" value="SOCS"/>
    <property type="match status" value="1"/>
</dbReference>
<dbReference type="PROSITE" id="PS50088">
    <property type="entry name" value="ANK_REPEAT"/>
    <property type="match status" value="3"/>
</dbReference>
<dbReference type="Proteomes" id="UP001159405">
    <property type="component" value="Unassembled WGS sequence"/>
</dbReference>
<keyword evidence="1" id="KW-0677">Repeat</keyword>
<dbReference type="SMART" id="SM00248">
    <property type="entry name" value="ANK"/>
    <property type="match status" value="5"/>
</dbReference>
<dbReference type="PRINTS" id="PR01415">
    <property type="entry name" value="ANKYRIN"/>
</dbReference>
<dbReference type="Pfam" id="PF12796">
    <property type="entry name" value="Ank_2"/>
    <property type="match status" value="2"/>
</dbReference>
<feature type="repeat" description="ANK" evidence="3">
    <location>
        <begin position="88"/>
        <end position="120"/>
    </location>
</feature>
<dbReference type="InterPro" id="IPR050663">
    <property type="entry name" value="Ankyrin-SOCS_Box"/>
</dbReference>
<organism evidence="5 6">
    <name type="scientific">Porites lobata</name>
    <dbReference type="NCBI Taxonomy" id="104759"/>
    <lineage>
        <taxon>Eukaryota</taxon>
        <taxon>Metazoa</taxon>
        <taxon>Cnidaria</taxon>
        <taxon>Anthozoa</taxon>
        <taxon>Hexacorallia</taxon>
        <taxon>Scleractinia</taxon>
        <taxon>Fungiina</taxon>
        <taxon>Poritidae</taxon>
        <taxon>Porites</taxon>
    </lineage>
</organism>
<dbReference type="PANTHER" id="PTHR24193:SF121">
    <property type="entry name" value="ADA2A-CONTAINING COMPLEX COMPONENT 3, ISOFORM D"/>
    <property type="match status" value="1"/>
</dbReference>
<dbReference type="PANTHER" id="PTHR24193">
    <property type="entry name" value="ANKYRIN REPEAT PROTEIN"/>
    <property type="match status" value="1"/>
</dbReference>
<dbReference type="InterPro" id="IPR002110">
    <property type="entry name" value="Ankyrin_rpt"/>
</dbReference>